<dbReference type="AlphaFoldDB" id="A0A1V0N5M8"/>
<dbReference type="KEGG" id="fai:FAD_1540"/>
<dbReference type="RefSeq" id="WP_019841458.1">
    <property type="nucleotide sequence ID" value="NZ_CP015363.1"/>
</dbReference>
<organism evidence="1 3">
    <name type="scientific">Ferroplasma acidiphilum</name>
    <dbReference type="NCBI Taxonomy" id="74969"/>
    <lineage>
        <taxon>Archaea</taxon>
        <taxon>Methanobacteriati</taxon>
        <taxon>Thermoplasmatota</taxon>
        <taxon>Thermoplasmata</taxon>
        <taxon>Thermoplasmatales</taxon>
        <taxon>Ferroplasmaceae</taxon>
        <taxon>Ferroplasma</taxon>
    </lineage>
</organism>
<sequence>MALKSMERGDLEKFIDEIEINSKEAYKLWNFKNEDEFISFLKGYIFGSFTMGVIDKNKTINKNFMLKEEDINEITAIIERRSSEFRANLEK</sequence>
<reference evidence="1 3" key="1">
    <citation type="submission" date="2011-10" db="EMBL/GenBank/DDBJ databases">
        <title>Metabolic and evolutionary patterns in the extreme acidophile Ferroplasma acidiphilum.</title>
        <authorList>
            <person name="Golyshina O.V."/>
            <person name="Kozyavkin S.A."/>
            <person name="Tatusov R.L."/>
            <person name="Slesarev A.I."/>
            <person name="Golyshin P.N."/>
        </authorList>
    </citation>
    <scope>NUCLEOTIDE SEQUENCE [LARGE SCALE GENOMIC DNA]</scope>
    <source>
        <strain evidence="1">Berkeley</strain>
        <strain evidence="3">Y</strain>
    </source>
</reference>
<name>A0A1V0N5M8_9ARCH</name>
<protein>
    <submittedName>
        <fullName evidence="1">Uncharacterized protein</fullName>
    </submittedName>
</protein>
<evidence type="ECO:0000313" key="4">
    <source>
        <dbReference type="Proteomes" id="UP000546917"/>
    </source>
</evidence>
<dbReference type="Proteomes" id="UP000546917">
    <property type="component" value="Unassembled WGS sequence"/>
</dbReference>
<dbReference type="Proteomes" id="UP000192050">
    <property type="component" value="Chromosome"/>
</dbReference>
<reference evidence="2 4" key="2">
    <citation type="submission" date="2020-05" db="EMBL/GenBank/DDBJ databases">
        <authorList>
            <person name="Zhang R."/>
        </authorList>
    </citation>
    <scope>NUCLEOTIDE SEQUENCE [LARGE SCALE GENOMIC DNA]</scope>
    <source>
        <strain evidence="2 4">DSM 28986</strain>
    </source>
</reference>
<dbReference type="EMBL" id="CP015363">
    <property type="protein sequence ID" value="ARD85389.1"/>
    <property type="molecule type" value="Genomic_DNA"/>
</dbReference>
<proteinExistence type="predicted"/>
<accession>A0A1V0N5M8</accession>
<evidence type="ECO:0000313" key="3">
    <source>
        <dbReference type="Proteomes" id="UP000192050"/>
    </source>
</evidence>
<keyword evidence="3" id="KW-1185">Reference proteome</keyword>
<evidence type="ECO:0000313" key="1">
    <source>
        <dbReference type="EMBL" id="ARD85389.1"/>
    </source>
</evidence>
<dbReference type="STRING" id="74969.FAD_1540"/>
<evidence type="ECO:0000313" key="2">
    <source>
        <dbReference type="EMBL" id="NOL59913.1"/>
    </source>
</evidence>
<gene>
    <name evidence="1" type="ORF">FAD_1540</name>
    <name evidence="2" type="ORF">HLB00_03575</name>
</gene>
<dbReference type="GeneID" id="16024809"/>
<dbReference type="EMBL" id="JABGBP010000114">
    <property type="protein sequence ID" value="NOL59913.1"/>
    <property type="molecule type" value="Genomic_DNA"/>
</dbReference>